<dbReference type="GO" id="GO:0003676">
    <property type="term" value="F:nucleic acid binding"/>
    <property type="evidence" value="ECO:0007669"/>
    <property type="project" value="InterPro"/>
</dbReference>
<dbReference type="InterPro" id="IPR012337">
    <property type="entry name" value="RNaseH-like_sf"/>
</dbReference>
<keyword evidence="2" id="KW-0378">Hydrolase</keyword>
<evidence type="ECO:0000313" key="2">
    <source>
        <dbReference type="EMBL" id="ASE40940.1"/>
    </source>
</evidence>
<keyword evidence="2" id="KW-0540">Nuclease</keyword>
<dbReference type="AlphaFoldDB" id="A0A1Z3UCN0"/>
<protein>
    <submittedName>
        <fullName evidence="2">3'-5' exonuclease</fullName>
    </submittedName>
</protein>
<accession>A0A1Z3UCN0</accession>
<dbReference type="Proteomes" id="UP000197050">
    <property type="component" value="Chromosome"/>
</dbReference>
<dbReference type="EMBL" id="CP022048">
    <property type="protein sequence ID" value="ASE40940.1"/>
    <property type="molecule type" value="Genomic_DNA"/>
</dbReference>
<reference evidence="3" key="1">
    <citation type="submission" date="2017-06" db="EMBL/GenBank/DDBJ databases">
        <title>FDA dAtabase for Regulatory Grade micrObial Sequences (FDA-ARGOS): Supporting development and validation of Infectious Disease Dx tests.</title>
        <authorList>
            <person name="Minogue T."/>
            <person name="Wolcott M."/>
            <person name="Wasieloski L."/>
            <person name="Aguilar W."/>
            <person name="Moore D."/>
            <person name="Tallon L."/>
            <person name="Sadzewicz L."/>
            <person name="Sengamalay N."/>
            <person name="Ott S."/>
            <person name="Godinez A."/>
            <person name="Nagaraj S."/>
            <person name="Nadendla S."/>
            <person name="Geyer C."/>
            <person name="Sichtig H."/>
        </authorList>
    </citation>
    <scope>NUCLEOTIDE SEQUENCE [LARGE SCALE GENOMIC DNA]</scope>
    <source>
        <strain evidence="3">FDAARGOS_289</strain>
    </source>
</reference>
<dbReference type="Pfam" id="PF10108">
    <property type="entry name" value="DNA_pol_B_exo2"/>
    <property type="match status" value="1"/>
</dbReference>
<feature type="domain" description="Predicted 3'-5' exonuclease PolB-like" evidence="1">
    <location>
        <begin position="49"/>
        <end position="248"/>
    </location>
</feature>
<dbReference type="CDD" id="cd05782">
    <property type="entry name" value="DNA_polB_like1_exo"/>
    <property type="match status" value="1"/>
</dbReference>
<proteinExistence type="predicted"/>
<dbReference type="InterPro" id="IPR036397">
    <property type="entry name" value="RNaseH_sf"/>
</dbReference>
<evidence type="ECO:0000259" key="1">
    <source>
        <dbReference type="Pfam" id="PF10108"/>
    </source>
</evidence>
<evidence type="ECO:0000313" key="3">
    <source>
        <dbReference type="Proteomes" id="UP000197050"/>
    </source>
</evidence>
<dbReference type="InterPro" id="IPR019288">
    <property type="entry name" value="3'-5'_exonuclease_PolB-like"/>
</dbReference>
<dbReference type="SUPFAM" id="SSF53098">
    <property type="entry name" value="Ribonuclease H-like"/>
    <property type="match status" value="1"/>
</dbReference>
<dbReference type="KEGG" id="bvc:CEP68_16420"/>
<name>A0A1Z3UCN0_BREVE</name>
<dbReference type="Gene3D" id="3.30.420.10">
    <property type="entry name" value="Ribonuclease H-like superfamily/Ribonuclease H"/>
    <property type="match status" value="1"/>
</dbReference>
<organism evidence="2 3">
    <name type="scientific">Brevundimonas vesicularis</name>
    <name type="common">Pseudomonas vesicularis</name>
    <dbReference type="NCBI Taxonomy" id="41276"/>
    <lineage>
        <taxon>Bacteria</taxon>
        <taxon>Pseudomonadati</taxon>
        <taxon>Pseudomonadota</taxon>
        <taxon>Alphaproteobacteria</taxon>
        <taxon>Caulobacterales</taxon>
        <taxon>Caulobacteraceae</taxon>
        <taxon>Brevundimonas</taxon>
    </lineage>
</organism>
<gene>
    <name evidence="2" type="ORF">CEP68_16420</name>
</gene>
<dbReference type="GO" id="GO:0004527">
    <property type="term" value="F:exonuclease activity"/>
    <property type="evidence" value="ECO:0007669"/>
    <property type="project" value="UniProtKB-KW"/>
</dbReference>
<keyword evidence="2" id="KW-0269">Exonuclease</keyword>
<sequence>MPPSQPGGLLSQHTIVFDLETVPCTETLARLHGREALTDDEAAEILGEKFPKLPLHKVAVLAALVAERVDGVWRVKSLGAPHIEERTEIDLISAFAARVDTLRPTLVTFNGNGFDLPVLRYRAMVNGIAASGLTSRPYFKRYDQAHVDLCDELASFQSNAKASLDDLCKMMGLPGKPDGIDGSKVWEHVRAGRIQECADYGETDVVNTYRVWLRYELFRGAITPEQMSESEADLTSFIRARLAERTHLAFLVA</sequence>